<dbReference type="CDD" id="cd02440">
    <property type="entry name" value="AdoMet_MTases"/>
    <property type="match status" value="1"/>
</dbReference>
<accession>A0A1G9DLW3</accession>
<keyword evidence="2" id="KW-0489">Methyltransferase</keyword>
<sequence>MSDIFAYDESRASTYEKFTSLLGKVAEADETAALLEQLSRGGGALELGIGNGRVAVPLSERGVRVEGIDNSESMLKLLAKRTDVIKAWKGDISDFSSEQRYDLVYCVYGTFTLLSTREEQIACLRSAAEALTEKGVVVIEVRVPPLDGFVGGQKTTTMYVDHENTFVNAVLHDPVNQNLTSTILWFSGTSVRRLPQRVRYVYHQELDTMAECVGLELAERWGDWARGAFTNESKGHISVYRRTSL</sequence>
<dbReference type="GO" id="GO:0032259">
    <property type="term" value="P:methylation"/>
    <property type="evidence" value="ECO:0007669"/>
    <property type="project" value="UniProtKB-KW"/>
</dbReference>
<name>A0A1G9DLW3_9HYPH</name>
<gene>
    <name evidence="2" type="ORF">SAMN05428953_11857</name>
</gene>
<dbReference type="Proteomes" id="UP000198894">
    <property type="component" value="Unassembled WGS sequence"/>
</dbReference>
<dbReference type="AlphaFoldDB" id="A0A1G9DLW3"/>
<evidence type="ECO:0000313" key="3">
    <source>
        <dbReference type="Proteomes" id="UP000198894"/>
    </source>
</evidence>
<dbReference type="InterPro" id="IPR029063">
    <property type="entry name" value="SAM-dependent_MTases_sf"/>
</dbReference>
<dbReference type="Pfam" id="PF13649">
    <property type="entry name" value="Methyltransf_25"/>
    <property type="match status" value="1"/>
</dbReference>
<evidence type="ECO:0000313" key="2">
    <source>
        <dbReference type="EMBL" id="SDK64863.1"/>
    </source>
</evidence>
<dbReference type="SUPFAM" id="SSF53335">
    <property type="entry name" value="S-adenosyl-L-methionine-dependent methyltransferases"/>
    <property type="match status" value="1"/>
</dbReference>
<protein>
    <submittedName>
        <fullName evidence="2">Methyltransferase domain-containing protein</fullName>
    </submittedName>
</protein>
<feature type="domain" description="Methyltransferase" evidence="1">
    <location>
        <begin position="45"/>
        <end position="135"/>
    </location>
</feature>
<evidence type="ECO:0000259" key="1">
    <source>
        <dbReference type="Pfam" id="PF13649"/>
    </source>
</evidence>
<dbReference type="RefSeq" id="WP_091598019.1">
    <property type="nucleotide sequence ID" value="NZ_FNEE01000018.1"/>
</dbReference>
<reference evidence="3" key="1">
    <citation type="submission" date="2016-10" db="EMBL/GenBank/DDBJ databases">
        <authorList>
            <person name="Varghese N."/>
            <person name="Submissions S."/>
        </authorList>
    </citation>
    <scope>NUCLEOTIDE SEQUENCE [LARGE SCALE GENOMIC DNA]</scope>
    <source>
        <strain evidence="3">CGMCC 1.11022</strain>
    </source>
</reference>
<dbReference type="Gene3D" id="3.40.50.150">
    <property type="entry name" value="Vaccinia Virus protein VP39"/>
    <property type="match status" value="1"/>
</dbReference>
<organism evidence="2 3">
    <name type="scientific">Mesorhizobium muleiense</name>
    <dbReference type="NCBI Taxonomy" id="1004279"/>
    <lineage>
        <taxon>Bacteria</taxon>
        <taxon>Pseudomonadati</taxon>
        <taxon>Pseudomonadota</taxon>
        <taxon>Alphaproteobacteria</taxon>
        <taxon>Hyphomicrobiales</taxon>
        <taxon>Phyllobacteriaceae</taxon>
        <taxon>Mesorhizobium</taxon>
    </lineage>
</organism>
<dbReference type="InterPro" id="IPR041698">
    <property type="entry name" value="Methyltransf_25"/>
</dbReference>
<dbReference type="GO" id="GO:0008168">
    <property type="term" value="F:methyltransferase activity"/>
    <property type="evidence" value="ECO:0007669"/>
    <property type="project" value="UniProtKB-KW"/>
</dbReference>
<proteinExistence type="predicted"/>
<keyword evidence="3" id="KW-1185">Reference proteome</keyword>
<dbReference type="EMBL" id="FNEE01000018">
    <property type="protein sequence ID" value="SDK64863.1"/>
    <property type="molecule type" value="Genomic_DNA"/>
</dbReference>
<keyword evidence="2" id="KW-0808">Transferase</keyword>